<dbReference type="VEuPathDB" id="TriTrypDB:TcG_06750"/>
<dbReference type="InterPro" id="IPR027640">
    <property type="entry name" value="Kinesin-like_fam"/>
</dbReference>
<protein>
    <submittedName>
        <fullName evidence="3">Putative kinesin</fullName>
    </submittedName>
</protein>
<proteinExistence type="inferred from homology"/>
<gene>
    <name evidence="3" type="ORF">C4B63_56g55</name>
</gene>
<keyword evidence="1" id="KW-0505">Motor protein</keyword>
<dbReference type="GO" id="GO:0007018">
    <property type="term" value="P:microtubule-based movement"/>
    <property type="evidence" value="ECO:0007669"/>
    <property type="project" value="InterPro"/>
</dbReference>
<dbReference type="InterPro" id="IPR036961">
    <property type="entry name" value="Kinesin_motor_dom_sf"/>
</dbReference>
<dbReference type="VEuPathDB" id="TriTrypDB:TCSYLVIO_001955"/>
<dbReference type="VEuPathDB" id="TriTrypDB:TcBrA4_0044000"/>
<dbReference type="SUPFAM" id="SSF52540">
    <property type="entry name" value="P-loop containing nucleoside triphosphate hydrolases"/>
    <property type="match status" value="1"/>
</dbReference>
<evidence type="ECO:0000313" key="3">
    <source>
        <dbReference type="EMBL" id="PWU89774.1"/>
    </source>
</evidence>
<dbReference type="VEuPathDB" id="TriTrypDB:C3747_65g33"/>
<dbReference type="GO" id="GO:0005524">
    <property type="term" value="F:ATP binding"/>
    <property type="evidence" value="ECO:0007669"/>
    <property type="project" value="UniProtKB-UniRule"/>
</dbReference>
<evidence type="ECO:0000313" key="4">
    <source>
        <dbReference type="Proteomes" id="UP000246121"/>
    </source>
</evidence>
<feature type="binding site" evidence="1">
    <location>
        <begin position="110"/>
        <end position="117"/>
    </location>
    <ligand>
        <name>ATP</name>
        <dbReference type="ChEBI" id="CHEBI:30616"/>
    </ligand>
</feature>
<feature type="domain" description="Kinesin motor" evidence="2">
    <location>
        <begin position="6"/>
        <end position="185"/>
    </location>
</feature>
<dbReference type="InterPro" id="IPR001752">
    <property type="entry name" value="Kinesin_motor_dom"/>
</dbReference>
<evidence type="ECO:0000256" key="1">
    <source>
        <dbReference type="PROSITE-ProRule" id="PRU00283"/>
    </source>
</evidence>
<accession>A0A2V2V0H6</accession>
<dbReference type="PROSITE" id="PS50067">
    <property type="entry name" value="KINESIN_MOTOR_2"/>
    <property type="match status" value="1"/>
</dbReference>
<dbReference type="Gene3D" id="3.40.850.10">
    <property type="entry name" value="Kinesin motor domain"/>
    <property type="match status" value="1"/>
</dbReference>
<comment type="similarity">
    <text evidence="1">Belongs to the TRAFAC class myosin-kinesin ATPase superfamily. Kinesin family.</text>
</comment>
<dbReference type="VEuPathDB" id="TriTrypDB:ECC02_006126"/>
<dbReference type="Pfam" id="PF00225">
    <property type="entry name" value="Kinesin"/>
    <property type="match status" value="1"/>
</dbReference>
<dbReference type="Proteomes" id="UP000246121">
    <property type="component" value="Unassembled WGS sequence"/>
</dbReference>
<dbReference type="VEuPathDB" id="TriTrypDB:TcCLB.506793.30"/>
<dbReference type="VEuPathDB" id="TriTrypDB:TcCL_NonESM02035"/>
<dbReference type="EMBL" id="PRFA01000056">
    <property type="protein sequence ID" value="PWU89774.1"/>
    <property type="molecule type" value="Genomic_DNA"/>
</dbReference>
<reference evidence="3 4" key="1">
    <citation type="journal article" date="2018" name="Microb. Genom.">
        <title>Expanding an expanded genome: long-read sequencing of Trypanosoma cruzi.</title>
        <authorList>
            <person name="Berna L."/>
            <person name="Rodriguez M."/>
            <person name="Chiribao M.L."/>
            <person name="Parodi-Talice A."/>
            <person name="Pita S."/>
            <person name="Rijo G."/>
            <person name="Alvarez-Valin F."/>
            <person name="Robello C."/>
        </authorList>
    </citation>
    <scope>NUCLEOTIDE SEQUENCE [LARGE SCALE GENOMIC DNA]</scope>
    <source>
        <strain evidence="3 4">Dm28c</strain>
    </source>
</reference>
<name>A0A2V2V0H6_TRYCR</name>
<dbReference type="AlphaFoldDB" id="A0A2V2V0H6"/>
<evidence type="ECO:0000259" key="2">
    <source>
        <dbReference type="PROSITE" id="PS50067"/>
    </source>
</evidence>
<keyword evidence="1" id="KW-0067">ATP-binding</keyword>
<dbReference type="PANTHER" id="PTHR47968:SF67">
    <property type="entry name" value="KINESIN MOTOR DOMAIN-CONTAINING PROTEIN"/>
    <property type="match status" value="1"/>
</dbReference>
<dbReference type="SMART" id="SM00129">
    <property type="entry name" value="KISc"/>
    <property type="match status" value="1"/>
</dbReference>
<keyword evidence="1" id="KW-0547">Nucleotide-binding</keyword>
<dbReference type="VEuPathDB" id="TriTrypDB:TCDM_07049"/>
<dbReference type="VEuPathDB" id="TriTrypDB:TcCLB.510611.30"/>
<sequence length="185" mass="20544">MGKAEGIRIFLRIRPAAEDGLSRPPFNNSGGGVEQGTYAVEHTFDLSTVHFHVDRRLETDVVNNTREDYRFTFRRAFEPSATQEEVFNVVAKDCVLAALDGYNSTIFAYGQTGSGKTYSITGGAEVTRIAASFHGRWRSSTTRWRGGSGSVHGASLCRTCRYTTTRGRIYSTTAVTRGGWRICRR</sequence>
<dbReference type="GO" id="GO:0003777">
    <property type="term" value="F:microtubule motor activity"/>
    <property type="evidence" value="ECO:0007669"/>
    <property type="project" value="InterPro"/>
</dbReference>
<organism evidence="3 4">
    <name type="scientific">Trypanosoma cruzi</name>
    <dbReference type="NCBI Taxonomy" id="5693"/>
    <lineage>
        <taxon>Eukaryota</taxon>
        <taxon>Discoba</taxon>
        <taxon>Euglenozoa</taxon>
        <taxon>Kinetoplastea</taxon>
        <taxon>Metakinetoplastina</taxon>
        <taxon>Trypanosomatida</taxon>
        <taxon>Trypanosomatidae</taxon>
        <taxon>Trypanosoma</taxon>
        <taxon>Schizotrypanum</taxon>
    </lineage>
</organism>
<dbReference type="VEuPathDB" id="TriTrypDB:C4B63_56g55"/>
<dbReference type="GO" id="GO:0008017">
    <property type="term" value="F:microtubule binding"/>
    <property type="evidence" value="ECO:0007669"/>
    <property type="project" value="InterPro"/>
</dbReference>
<comment type="caution">
    <text evidence="3">The sequence shown here is derived from an EMBL/GenBank/DDBJ whole genome shotgun (WGS) entry which is preliminary data.</text>
</comment>
<dbReference type="InterPro" id="IPR027417">
    <property type="entry name" value="P-loop_NTPase"/>
</dbReference>
<dbReference type="PANTHER" id="PTHR47968">
    <property type="entry name" value="CENTROMERE PROTEIN E"/>
    <property type="match status" value="1"/>
</dbReference>